<evidence type="ECO:0000313" key="1">
    <source>
        <dbReference type="EMBL" id="GLK77996.1"/>
    </source>
</evidence>
<gene>
    <name evidence="1" type="ORF">GCM10008171_32500</name>
</gene>
<sequence>MKTFSRIAAQGEITLIRIGDVKPGAKLPAGCTPLQPEDGVVIVGHSETGHHHVLAADGVTAGVLDRAPEGMRILHIILQSANELTHLRGHDTHETIRVEPGEYRAISGREYDPYQQLARRQAD</sequence>
<protein>
    <submittedName>
        <fullName evidence="1">Uncharacterized protein</fullName>
    </submittedName>
</protein>
<dbReference type="RefSeq" id="WP_271205819.1">
    <property type="nucleotide sequence ID" value="NZ_BSFK01000016.1"/>
</dbReference>
<reference evidence="1" key="1">
    <citation type="journal article" date="2014" name="Int. J. Syst. Evol. Microbiol.">
        <title>Complete genome sequence of Corynebacterium casei LMG S-19264T (=DSM 44701T), isolated from a smear-ripened cheese.</title>
        <authorList>
            <consortium name="US DOE Joint Genome Institute (JGI-PGF)"/>
            <person name="Walter F."/>
            <person name="Albersmeier A."/>
            <person name="Kalinowski J."/>
            <person name="Ruckert C."/>
        </authorList>
    </citation>
    <scope>NUCLEOTIDE SEQUENCE</scope>
    <source>
        <strain evidence="1">VKM B-2555</strain>
    </source>
</reference>
<proteinExistence type="predicted"/>
<evidence type="ECO:0000313" key="2">
    <source>
        <dbReference type="Proteomes" id="UP001143364"/>
    </source>
</evidence>
<dbReference type="AlphaFoldDB" id="A0A9W6N588"/>
<name>A0A9W6N588_9HYPH</name>
<comment type="caution">
    <text evidence="1">The sequence shown here is derived from an EMBL/GenBank/DDBJ whole genome shotgun (WGS) entry which is preliminary data.</text>
</comment>
<keyword evidence="2" id="KW-1185">Reference proteome</keyword>
<reference evidence="1" key="2">
    <citation type="submission" date="2023-01" db="EMBL/GenBank/DDBJ databases">
        <authorList>
            <person name="Sun Q."/>
            <person name="Evtushenko L."/>
        </authorList>
    </citation>
    <scope>NUCLEOTIDE SEQUENCE</scope>
    <source>
        <strain evidence="1">VKM B-2555</strain>
    </source>
</reference>
<dbReference type="Proteomes" id="UP001143364">
    <property type="component" value="Unassembled WGS sequence"/>
</dbReference>
<accession>A0A9W6N588</accession>
<dbReference type="EMBL" id="BSFK01000016">
    <property type="protein sequence ID" value="GLK77996.1"/>
    <property type="molecule type" value="Genomic_DNA"/>
</dbReference>
<organism evidence="1 2">
    <name type="scientific">Methylopila jiangsuensis</name>
    <dbReference type="NCBI Taxonomy" id="586230"/>
    <lineage>
        <taxon>Bacteria</taxon>
        <taxon>Pseudomonadati</taxon>
        <taxon>Pseudomonadota</taxon>
        <taxon>Alphaproteobacteria</taxon>
        <taxon>Hyphomicrobiales</taxon>
        <taxon>Methylopilaceae</taxon>
        <taxon>Methylopila</taxon>
    </lineage>
</organism>